<proteinExistence type="predicted"/>
<dbReference type="Pfam" id="PF03564">
    <property type="entry name" value="DUF1759"/>
    <property type="match status" value="1"/>
</dbReference>
<evidence type="ECO:0000313" key="4">
    <source>
        <dbReference type="Proteomes" id="UP000677228"/>
    </source>
</evidence>
<dbReference type="InterPro" id="IPR005312">
    <property type="entry name" value="DUF1759"/>
</dbReference>
<name>A0A8S2DV50_9BILA</name>
<organism evidence="2 4">
    <name type="scientific">Didymodactylos carnosus</name>
    <dbReference type="NCBI Taxonomy" id="1234261"/>
    <lineage>
        <taxon>Eukaryota</taxon>
        <taxon>Metazoa</taxon>
        <taxon>Spiralia</taxon>
        <taxon>Gnathifera</taxon>
        <taxon>Rotifera</taxon>
        <taxon>Eurotatoria</taxon>
        <taxon>Bdelloidea</taxon>
        <taxon>Philodinida</taxon>
        <taxon>Philodinidae</taxon>
        <taxon>Didymodactylos</taxon>
    </lineage>
</organism>
<evidence type="ECO:0000313" key="3">
    <source>
        <dbReference type="EMBL" id="CAF3826404.1"/>
    </source>
</evidence>
<evidence type="ECO:0000313" key="2">
    <source>
        <dbReference type="EMBL" id="CAF1060874.1"/>
    </source>
</evidence>
<reference evidence="2" key="1">
    <citation type="submission" date="2021-02" db="EMBL/GenBank/DDBJ databases">
        <authorList>
            <person name="Nowell W R."/>
        </authorList>
    </citation>
    <scope>NUCLEOTIDE SEQUENCE</scope>
</reference>
<comment type="caution">
    <text evidence="2">The sequence shown here is derived from an EMBL/GenBank/DDBJ whole genome shotgun (WGS) entry which is preliminary data.</text>
</comment>
<feature type="non-terminal residue" evidence="2">
    <location>
        <position position="1"/>
    </location>
</feature>
<dbReference type="Pfam" id="PF05585">
    <property type="entry name" value="DUF1758"/>
    <property type="match status" value="1"/>
</dbReference>
<dbReference type="Proteomes" id="UP000677228">
    <property type="component" value="Unassembled WGS sequence"/>
</dbReference>
<dbReference type="PANTHER" id="PTHR47331:SF1">
    <property type="entry name" value="GAG-LIKE PROTEIN"/>
    <property type="match status" value="1"/>
</dbReference>
<dbReference type="CDD" id="cd00303">
    <property type="entry name" value="retropepsin_like"/>
    <property type="match status" value="1"/>
</dbReference>
<feature type="domain" description="DUF1758" evidence="1">
    <location>
        <begin position="367"/>
        <end position="518"/>
    </location>
</feature>
<dbReference type="EMBL" id="CAJOBA010008356">
    <property type="protein sequence ID" value="CAF3826404.1"/>
    <property type="molecule type" value="Genomic_DNA"/>
</dbReference>
<sequence>QIDSNLRRSLLLFLQVDLPNTNNIPSGAITANGKSNVRLLKLEIEKFDGEILKWKAFWHVFVSAIHENSTLNVIEKFTYLRSHLIGDAFKLIASYPVAAENYHPVIQVLKETYDNNVKIADNHFYSLFKLTTADNNKISLRTMLINFDTHLRALEALEIETEHRCIFNLFWSKLPNEIRLKIKERQDIYQRTVSQLRDIIKSIIDQLNEDDSEKLSHNKLTASDHSQSNIKPLIKQINAENKLNFQPICGFCSQTHWSDECRKFISIQDRKRQIPGHCYNCLNKSHSINDCKSKKPCYHCKQVGKHHSSLCTMKHKSHSQTTNTLTLINEKSTKCNSNDKADDALKNSSLNKFVLLQTATTIAQNGQSNQQIRTRIILDSGSQRSFITEKLFKQLKLPIIRRETISLFKFGAAQAQTIETPIANVDLKLIDGQFQRITVNVVPTIVNSIQRVPINTQEFQYLIQSVSLADPLPTKAENSNADILLRNEYYGQFTMPECIKINEQLYLLGSKFGWILSGCISTINKFNNRPVSLFVSSLTTDLGQLSSGFLKQDDNLSPQVDLKEWWSLGQNRLSG</sequence>
<dbReference type="InterPro" id="IPR021109">
    <property type="entry name" value="Peptidase_aspartic_dom_sf"/>
</dbReference>
<dbReference type="Gene3D" id="2.40.70.10">
    <property type="entry name" value="Acid Proteases"/>
    <property type="match status" value="1"/>
</dbReference>
<protein>
    <recommendedName>
        <fullName evidence="1">DUF1758 domain-containing protein</fullName>
    </recommendedName>
</protein>
<dbReference type="AlphaFoldDB" id="A0A8S2DV50"/>
<accession>A0A8S2DV50</accession>
<evidence type="ECO:0000259" key="1">
    <source>
        <dbReference type="Pfam" id="PF05585"/>
    </source>
</evidence>
<gene>
    <name evidence="2" type="ORF">OVA965_LOCUS17408</name>
    <name evidence="3" type="ORF">TMI583_LOCUS17419</name>
</gene>
<dbReference type="InterPro" id="IPR008737">
    <property type="entry name" value="DUF1758"/>
</dbReference>
<dbReference type="PANTHER" id="PTHR47331">
    <property type="entry name" value="PHD-TYPE DOMAIN-CONTAINING PROTEIN"/>
    <property type="match status" value="1"/>
</dbReference>
<dbReference type="Proteomes" id="UP000682733">
    <property type="component" value="Unassembled WGS sequence"/>
</dbReference>
<dbReference type="EMBL" id="CAJNOK010008341">
    <property type="protein sequence ID" value="CAF1060874.1"/>
    <property type="molecule type" value="Genomic_DNA"/>
</dbReference>